<sequence>MPTTDEDGSVQEADLDDEGALPAGPEEMRPGTPTERSWGGWSEQEWKRWNAYCAWSAPSGDPGVGSGDGARAASSLGPTASAASTASQEIGHDPWWGNQGDPWQGREDRRGGAGGQDKIQVPEYNGEDDRDGLNIRKIEAWRRVTRLTRPKQALMLYNNLTGRAWRDAEELELGLLDSEVEVFVGWIKSNYMDREVTKIGRYMSDFFKVLKRNTQRTDDKKKHQPLVDENHEEDHDSEDTLTDDEDMDIFEGDEATQEAYVAFQNAKSKWTEVSPSPKKIVSNQPRTLGGAYIMDSHEDKIDFGIMDIGEHYDVNDEVNKFVETGELGLRDLYMVYFTDKKGEKGGQSFLAITDCACSRTLAGKTWMTSFLRYLKAEHIPFFALPQEEIFKFGGRDSIPPRWRW</sequence>
<name>A0ABP0LHD6_9DINO</name>
<comment type="caution">
    <text evidence="2">The sequence shown here is derived from an EMBL/GenBank/DDBJ whole genome shotgun (WGS) entry which is preliminary data.</text>
</comment>
<feature type="compositionally biased region" description="Acidic residues" evidence="1">
    <location>
        <begin position="235"/>
        <end position="244"/>
    </location>
</feature>
<protein>
    <submittedName>
        <fullName evidence="2">Uncharacterized protein</fullName>
    </submittedName>
</protein>
<dbReference type="Proteomes" id="UP001642484">
    <property type="component" value="Unassembled WGS sequence"/>
</dbReference>
<reference evidence="2 3" key="1">
    <citation type="submission" date="2024-02" db="EMBL/GenBank/DDBJ databases">
        <authorList>
            <person name="Chen Y."/>
            <person name="Shah S."/>
            <person name="Dougan E. K."/>
            <person name="Thang M."/>
            <person name="Chan C."/>
        </authorList>
    </citation>
    <scope>NUCLEOTIDE SEQUENCE [LARGE SCALE GENOMIC DNA]</scope>
</reference>
<feature type="compositionally biased region" description="Acidic residues" evidence="1">
    <location>
        <begin position="1"/>
        <end position="19"/>
    </location>
</feature>
<feature type="region of interest" description="Disordered" evidence="1">
    <location>
        <begin position="217"/>
        <end position="244"/>
    </location>
</feature>
<proteinExistence type="predicted"/>
<feature type="region of interest" description="Disordered" evidence="1">
    <location>
        <begin position="54"/>
        <end position="129"/>
    </location>
</feature>
<feature type="compositionally biased region" description="Basic and acidic residues" evidence="1">
    <location>
        <begin position="217"/>
        <end position="234"/>
    </location>
</feature>
<evidence type="ECO:0000313" key="2">
    <source>
        <dbReference type="EMBL" id="CAK9037702.1"/>
    </source>
</evidence>
<dbReference type="EMBL" id="CAXAMN010012225">
    <property type="protein sequence ID" value="CAK9037702.1"/>
    <property type="molecule type" value="Genomic_DNA"/>
</dbReference>
<feature type="region of interest" description="Disordered" evidence="1">
    <location>
        <begin position="1"/>
        <end position="42"/>
    </location>
</feature>
<keyword evidence="3" id="KW-1185">Reference proteome</keyword>
<organism evidence="2 3">
    <name type="scientific">Durusdinium trenchii</name>
    <dbReference type="NCBI Taxonomy" id="1381693"/>
    <lineage>
        <taxon>Eukaryota</taxon>
        <taxon>Sar</taxon>
        <taxon>Alveolata</taxon>
        <taxon>Dinophyceae</taxon>
        <taxon>Suessiales</taxon>
        <taxon>Symbiodiniaceae</taxon>
        <taxon>Durusdinium</taxon>
    </lineage>
</organism>
<evidence type="ECO:0000313" key="3">
    <source>
        <dbReference type="Proteomes" id="UP001642484"/>
    </source>
</evidence>
<accession>A0ABP0LHD6</accession>
<evidence type="ECO:0000256" key="1">
    <source>
        <dbReference type="SAM" id="MobiDB-lite"/>
    </source>
</evidence>
<feature type="compositionally biased region" description="Polar residues" evidence="1">
    <location>
        <begin position="76"/>
        <end position="88"/>
    </location>
</feature>
<gene>
    <name evidence="2" type="ORF">CCMP2556_LOCUS20780</name>
</gene>